<feature type="domain" description="Rad50/SbcC-type AAA" evidence="2">
    <location>
        <begin position="23"/>
        <end position="262"/>
    </location>
</feature>
<feature type="coiled-coil region" evidence="1">
    <location>
        <begin position="417"/>
        <end position="471"/>
    </location>
</feature>
<dbReference type="Pfam" id="PF13476">
    <property type="entry name" value="AAA_23"/>
    <property type="match status" value="1"/>
</dbReference>
<name>A0ABM5YLE6_9ALTE</name>
<dbReference type="EMBL" id="CP013926">
    <property type="protein sequence ID" value="AMJ75344.1"/>
    <property type="molecule type" value="Genomic_DNA"/>
</dbReference>
<gene>
    <name evidence="3" type="ORF">AVL57_16045</name>
</gene>
<dbReference type="SUPFAM" id="SSF52540">
    <property type="entry name" value="P-loop containing nucleoside triphosphate hydrolases"/>
    <property type="match status" value="1"/>
</dbReference>
<keyword evidence="4" id="KW-1185">Reference proteome</keyword>
<dbReference type="InterPro" id="IPR027417">
    <property type="entry name" value="P-loop_NTPase"/>
</dbReference>
<sequence length="642" mass="73234">MNKVKMEFKRLIIVGIDREYCCRFETGLNLIWGDLDSGKSSILNLINFALGGKFGDLDNDEITTYGRTVCLEVLLNSKVVTLCRVLGEKVNLIKVYDCNYESVNDHYPMLCSASPEGTEPDGWISNLLLDYLEIPKVRLKQSKTRDDSDSSRLSFRDLMKLIHLKQKRVASDNLMDLANGFKFNRNVEVQKFIYGVHDDQVSKLNQEIKEESVEFKSLSNQAKSVDTFLQATGSKVNYDEEVSSLREELEGIDEEINLLKNDSNLASSTSSEFSSEIKLLDENIQTLEAKKDSLKVKLTDYKRLKASYEKDLSCIKESIIMRNNLSTDELLKKDVSCPTCNGTIQLNDDVLTNEELEHEQRSLRNRLSGCTKAIDKVKSDITLLDQDLIERKTTLKQIRSDFELNNLEALSPIIEMISRAEALRRSLTSKLVELEKNSKLLKKLNEMYSRIESKELHIKKLKGDLEKVESQLISTDDIINKLSTHFNRLMNDSKLTRIYGSSIDKKFMPNFRKRSYSKNSSGGVRTLMSVYLYISRLKYLIENGGYLPTTLLLDTPGQNIGKYAREGDDSSLSDPAIYEQIYKAMVDLSELTLKDNYQIIVVDNDLATSLKEDDYFLVKRFDKTEKNGEKGLISDANLPDKS</sequence>
<proteinExistence type="predicted"/>
<dbReference type="RefSeq" id="WP_057790058.1">
    <property type="nucleotide sequence ID" value="NZ_CP013926.1"/>
</dbReference>
<evidence type="ECO:0000313" key="3">
    <source>
        <dbReference type="EMBL" id="AMJ75344.1"/>
    </source>
</evidence>
<protein>
    <recommendedName>
        <fullName evidence="2">Rad50/SbcC-type AAA domain-containing protein</fullName>
    </recommendedName>
</protein>
<feature type="coiled-coil region" evidence="1">
    <location>
        <begin position="201"/>
        <end position="311"/>
    </location>
</feature>
<dbReference type="InterPro" id="IPR038729">
    <property type="entry name" value="Rad50/SbcC_AAA"/>
</dbReference>
<evidence type="ECO:0000313" key="4">
    <source>
        <dbReference type="Proteomes" id="UP000056750"/>
    </source>
</evidence>
<dbReference type="Proteomes" id="UP000056750">
    <property type="component" value="Chromosome"/>
</dbReference>
<reference evidence="3 4" key="1">
    <citation type="submission" date="2015-12" db="EMBL/GenBank/DDBJ databases">
        <title>Intraspecies pangenome expansion in the marine bacterium Alteromonas.</title>
        <authorList>
            <person name="Lopez-Perez M."/>
            <person name="Rodriguez-Valera F."/>
        </authorList>
    </citation>
    <scope>NUCLEOTIDE SEQUENCE [LARGE SCALE GENOMIC DNA]</scope>
    <source>
        <strain evidence="3 4">LMG 21861</strain>
    </source>
</reference>
<evidence type="ECO:0000256" key="1">
    <source>
        <dbReference type="SAM" id="Coils"/>
    </source>
</evidence>
<dbReference type="Gene3D" id="3.40.50.300">
    <property type="entry name" value="P-loop containing nucleotide triphosphate hydrolases"/>
    <property type="match status" value="2"/>
</dbReference>
<keyword evidence="1" id="KW-0175">Coiled coil</keyword>
<organism evidence="3 4">
    <name type="scientific">Alteromonas stellipolaris</name>
    <dbReference type="NCBI Taxonomy" id="233316"/>
    <lineage>
        <taxon>Bacteria</taxon>
        <taxon>Pseudomonadati</taxon>
        <taxon>Pseudomonadota</taxon>
        <taxon>Gammaproteobacteria</taxon>
        <taxon>Alteromonadales</taxon>
        <taxon>Alteromonadaceae</taxon>
        <taxon>Alteromonas/Salinimonas group</taxon>
        <taxon>Alteromonas</taxon>
    </lineage>
</organism>
<accession>A0ABM5YLE6</accession>
<evidence type="ECO:0000259" key="2">
    <source>
        <dbReference type="Pfam" id="PF13476"/>
    </source>
</evidence>